<dbReference type="Proteomes" id="UP000790787">
    <property type="component" value="Chromosome 7"/>
</dbReference>
<keyword evidence="1" id="KW-1185">Reference proteome</keyword>
<reference evidence="2" key="2">
    <citation type="submission" date="2025-08" db="UniProtKB">
        <authorList>
            <consortium name="RefSeq"/>
        </authorList>
    </citation>
    <scope>IDENTIFICATION</scope>
    <source>
        <tissue evidence="2">Leaf</tissue>
    </source>
</reference>
<organism evidence="1 2">
    <name type="scientific">Nicotiana tabacum</name>
    <name type="common">Common tobacco</name>
    <dbReference type="NCBI Taxonomy" id="4097"/>
    <lineage>
        <taxon>Eukaryota</taxon>
        <taxon>Viridiplantae</taxon>
        <taxon>Streptophyta</taxon>
        <taxon>Embryophyta</taxon>
        <taxon>Tracheophyta</taxon>
        <taxon>Spermatophyta</taxon>
        <taxon>Magnoliopsida</taxon>
        <taxon>eudicotyledons</taxon>
        <taxon>Gunneridae</taxon>
        <taxon>Pentapetalae</taxon>
        <taxon>asterids</taxon>
        <taxon>lamiids</taxon>
        <taxon>Solanales</taxon>
        <taxon>Solanaceae</taxon>
        <taxon>Nicotianoideae</taxon>
        <taxon>Nicotianeae</taxon>
        <taxon>Nicotiana</taxon>
    </lineage>
</organism>
<evidence type="ECO:0000313" key="2">
    <source>
        <dbReference type="RefSeq" id="XP_075074537.1"/>
    </source>
</evidence>
<protein>
    <submittedName>
        <fullName evidence="2">Secreted RxLR effector protein 161-like</fullName>
    </submittedName>
</protein>
<name>A0AC58RP82_TOBAC</name>
<gene>
    <name evidence="2" type="primary">LOC142162127</name>
</gene>
<accession>A0AC58RP82</accession>
<sequence length="161" mass="18156">MQDCRPGVAPVVKGDRLTKDQCLINEVEMRTMKDEPYVSVVGCLIYIQVCTRPDIAFVVNMLGRFSSNPGWAHWVAAKKMTIYLQHTQDFMLLYKKVDDLDLLVYSDSNFAGCQDTTKSISGYIFMLGGGVIFWKSEKQSITTTSTMEAELVLRLLHMLSG</sequence>
<reference evidence="1" key="1">
    <citation type="journal article" date="2014" name="Nat. Commun.">
        <title>The tobacco genome sequence and its comparison with those of tomato and potato.</title>
        <authorList>
            <person name="Sierro N."/>
            <person name="Battey J.N."/>
            <person name="Ouadi S."/>
            <person name="Bakaher N."/>
            <person name="Bovet L."/>
            <person name="Willig A."/>
            <person name="Goepfert S."/>
            <person name="Peitsch M.C."/>
            <person name="Ivanov N.V."/>
        </authorList>
    </citation>
    <scope>NUCLEOTIDE SEQUENCE [LARGE SCALE GENOMIC DNA]</scope>
</reference>
<dbReference type="RefSeq" id="XP_075074537.1">
    <property type="nucleotide sequence ID" value="XM_075218436.1"/>
</dbReference>
<proteinExistence type="predicted"/>
<evidence type="ECO:0000313" key="1">
    <source>
        <dbReference type="Proteomes" id="UP000790787"/>
    </source>
</evidence>